<comment type="caution">
    <text evidence="1">The sequence shown here is derived from an EMBL/GenBank/DDBJ whole genome shotgun (WGS) entry which is preliminary data.</text>
</comment>
<accession>A0AAV2RNT4</accession>
<reference evidence="1 2" key="1">
    <citation type="submission" date="2024-05" db="EMBL/GenBank/DDBJ databases">
        <authorList>
            <person name="Wallberg A."/>
        </authorList>
    </citation>
    <scope>NUCLEOTIDE SEQUENCE [LARGE SCALE GENOMIC DNA]</scope>
</reference>
<gene>
    <name evidence="1" type="ORF">MNOR_LOCUS26291</name>
</gene>
<protein>
    <submittedName>
        <fullName evidence="1">Uncharacterized protein</fullName>
    </submittedName>
</protein>
<keyword evidence="2" id="KW-1185">Reference proteome</keyword>
<organism evidence="1 2">
    <name type="scientific">Meganyctiphanes norvegica</name>
    <name type="common">Northern krill</name>
    <name type="synonym">Thysanopoda norvegica</name>
    <dbReference type="NCBI Taxonomy" id="48144"/>
    <lineage>
        <taxon>Eukaryota</taxon>
        <taxon>Metazoa</taxon>
        <taxon>Ecdysozoa</taxon>
        <taxon>Arthropoda</taxon>
        <taxon>Crustacea</taxon>
        <taxon>Multicrustacea</taxon>
        <taxon>Malacostraca</taxon>
        <taxon>Eumalacostraca</taxon>
        <taxon>Eucarida</taxon>
        <taxon>Euphausiacea</taxon>
        <taxon>Euphausiidae</taxon>
        <taxon>Meganyctiphanes</taxon>
    </lineage>
</organism>
<proteinExistence type="predicted"/>
<sequence length="698" mass="76881">MSSNKHLNTVIKFSVPLTQVTDVQTRINKDNHCINSNIKSSNDNIHNQNIISKNRAIPIGSESQSHNQLISVKIEADETLLSNKVSNHNIIPLANFTIPISPVTDPQITHKIPSSVSRLPYTSTPYVNKIGMNKITSISLPVSEVQAILATSQDTLSISPVEQYPAISTPTTQTALLSTKSLAMSSSVSQTTSPLTLTPAISKSSNPIVSPGFHERPFSRTNTNIANLSSFDQVEKFKKLENRMLQKDTVVRCKWKRNSRGKVKRIMNLSKSKITSINTLSGNSPINLSGHSSPNISVDSNTNISTLSSGNTTTNTDVDNDTNITTLSSSSATNICFDGVTNISAISSRITYLPDGDPASDHYSCSLSSGSKREASHCILPSIAKNHSKLSTSTSENDKLLKSKSIPVTLSLLHTSGSSSSLLPNSPSCSKIDTGPRRKITFSNSNYSSPSNLPSLFFSEKKIDKKNCTNSLSNLAAKEVSAIHNSSDSGQTTVNKRSMNHEKNNARLMNEMKRCSTENETKEILHDQINDLNPCGKKLTPIKRMSDMNSQNICKKSKRSIRKSSIGTIKEVAQNTQADVSDLSNSSVIRFNTKTFYSTTETLEAQDYPATETEEYIVSWLQDNYVMMPGSYIQQDRVYSYFVWSIRSMSKSEGFDRFNLMDPIQMAKCVLKVFDKVELQEIGIDLLKKKVYKGLAVR</sequence>
<feature type="non-terminal residue" evidence="1">
    <location>
        <position position="698"/>
    </location>
</feature>
<dbReference type="AlphaFoldDB" id="A0AAV2RNT4"/>
<name>A0AAV2RNT4_MEGNR</name>
<evidence type="ECO:0000313" key="2">
    <source>
        <dbReference type="Proteomes" id="UP001497623"/>
    </source>
</evidence>
<dbReference type="EMBL" id="CAXKWB010026039">
    <property type="protein sequence ID" value="CAL4129368.1"/>
    <property type="molecule type" value="Genomic_DNA"/>
</dbReference>
<evidence type="ECO:0000313" key="1">
    <source>
        <dbReference type="EMBL" id="CAL4129368.1"/>
    </source>
</evidence>
<dbReference type="Proteomes" id="UP001497623">
    <property type="component" value="Unassembled WGS sequence"/>
</dbReference>